<dbReference type="KEGG" id="bex:A11Q_601"/>
<sequence length="147" mass="16655">MKAIIVSMIVLASSVSALAVENKDLECTLTRYTTEIDSQGKKVNEQTIGHVRQRLEWSKATDMNTQDRRFEIDGIALSASLSSEKCWDDDRFVECNERMLFLSIYNRQTGGITSTHYNLNSVPAGTQMSMTYQSPQGYHTILCVQKY</sequence>
<protein>
    <recommendedName>
        <fullName evidence="4">Lipoprotein</fullName>
    </recommendedName>
</protein>
<organism evidence="2 3">
    <name type="scientific">Pseudobdellovibrio exovorus JSS</name>
    <dbReference type="NCBI Taxonomy" id="1184267"/>
    <lineage>
        <taxon>Bacteria</taxon>
        <taxon>Pseudomonadati</taxon>
        <taxon>Bdellovibrionota</taxon>
        <taxon>Bdellovibrionia</taxon>
        <taxon>Bdellovibrionales</taxon>
        <taxon>Pseudobdellovibrionaceae</taxon>
        <taxon>Pseudobdellovibrio</taxon>
    </lineage>
</organism>
<evidence type="ECO:0000256" key="1">
    <source>
        <dbReference type="SAM" id="SignalP"/>
    </source>
</evidence>
<dbReference type="RefSeq" id="WP_015469311.1">
    <property type="nucleotide sequence ID" value="NC_020813.1"/>
</dbReference>
<evidence type="ECO:0008006" key="4">
    <source>
        <dbReference type="Google" id="ProtNLM"/>
    </source>
</evidence>
<keyword evidence="3" id="KW-1185">Reference proteome</keyword>
<dbReference type="HOGENOM" id="CLU_1764446_0_0_7"/>
<dbReference type="EMBL" id="CP003537">
    <property type="protein sequence ID" value="AGH94821.1"/>
    <property type="molecule type" value="Genomic_DNA"/>
</dbReference>
<keyword evidence="1" id="KW-0732">Signal</keyword>
<proteinExistence type="predicted"/>
<reference evidence="2 3" key="1">
    <citation type="journal article" date="2013" name="ISME J.">
        <title>By their genes ye shall know them: genomic signatures of predatory bacteria.</title>
        <authorList>
            <person name="Pasternak Z."/>
            <person name="Pietrokovski S."/>
            <person name="Rotem O."/>
            <person name="Gophna U."/>
            <person name="Lurie-Weinberger M.N."/>
            <person name="Jurkevitch E."/>
        </authorList>
    </citation>
    <scope>NUCLEOTIDE SEQUENCE [LARGE SCALE GENOMIC DNA]</scope>
    <source>
        <strain evidence="2 3">JSS</strain>
    </source>
</reference>
<evidence type="ECO:0000313" key="3">
    <source>
        <dbReference type="Proteomes" id="UP000012040"/>
    </source>
</evidence>
<feature type="chain" id="PRO_5004060028" description="Lipoprotein" evidence="1">
    <location>
        <begin position="20"/>
        <end position="147"/>
    </location>
</feature>
<accession>M4V9W3</accession>
<dbReference type="Proteomes" id="UP000012040">
    <property type="component" value="Chromosome"/>
</dbReference>
<feature type="signal peptide" evidence="1">
    <location>
        <begin position="1"/>
        <end position="19"/>
    </location>
</feature>
<dbReference type="PATRIC" id="fig|1184267.3.peg.611"/>
<dbReference type="AlphaFoldDB" id="M4V9W3"/>
<name>M4V9W3_9BACT</name>
<gene>
    <name evidence="2" type="ORF">A11Q_601</name>
</gene>
<evidence type="ECO:0000313" key="2">
    <source>
        <dbReference type="EMBL" id="AGH94821.1"/>
    </source>
</evidence>